<comment type="caution">
    <text evidence="1">The sequence shown here is derived from an EMBL/GenBank/DDBJ whole genome shotgun (WGS) entry which is preliminary data.</text>
</comment>
<sequence>MVFKDNKVTYNGYRSDLEEIGKKYFVSYLFNKNKYKTLWNLWEDLVKQYYKMAKVLEAINFKELSDKALSTLYKNFHQFIDFFCNIVHVPEIANYGGEPWLLRRLKKINIGKAEEYLEILLAPVKCSFFQQEELDLLNLASIKNNKLFKIALAEHTQKYHWLLNSYGGNRILNEKYFYRQLKNLLFKITPTLKKQIVQQITETKKKKKNLVKKLKLPRDIQLAVDQLSHTIWWRKIYARVIFGVCNIMKI</sequence>
<evidence type="ECO:0000313" key="2">
    <source>
        <dbReference type="Proteomes" id="UP000231152"/>
    </source>
</evidence>
<dbReference type="EMBL" id="PFET01000001">
    <property type="protein sequence ID" value="PJE76316.1"/>
    <property type="molecule type" value="Genomic_DNA"/>
</dbReference>
<protein>
    <submittedName>
        <fullName evidence="1">Uncharacterized protein</fullName>
    </submittedName>
</protein>
<dbReference type="AlphaFoldDB" id="A0A2M8LG16"/>
<gene>
    <name evidence="1" type="ORF">COV04_00370</name>
</gene>
<evidence type="ECO:0000313" key="1">
    <source>
        <dbReference type="EMBL" id="PJE76316.1"/>
    </source>
</evidence>
<name>A0A2M8LG16_9BACT</name>
<accession>A0A2M8LG16</accession>
<dbReference type="Proteomes" id="UP000231152">
    <property type="component" value="Unassembled WGS sequence"/>
</dbReference>
<proteinExistence type="predicted"/>
<organism evidence="1 2">
    <name type="scientific">Candidatus Uhrbacteria bacterium CG10_big_fil_rev_8_21_14_0_10_48_11</name>
    <dbReference type="NCBI Taxonomy" id="1975037"/>
    <lineage>
        <taxon>Bacteria</taxon>
        <taxon>Candidatus Uhriibacteriota</taxon>
    </lineage>
</organism>
<reference evidence="1 2" key="1">
    <citation type="submission" date="2017-09" db="EMBL/GenBank/DDBJ databases">
        <title>Depth-based differentiation of microbial function through sediment-hosted aquifers and enrichment of novel symbionts in the deep terrestrial subsurface.</title>
        <authorList>
            <person name="Probst A.J."/>
            <person name="Ladd B."/>
            <person name="Jarett J.K."/>
            <person name="Geller-Mcgrath D.E."/>
            <person name="Sieber C.M."/>
            <person name="Emerson J.B."/>
            <person name="Anantharaman K."/>
            <person name="Thomas B.C."/>
            <person name="Malmstrom R."/>
            <person name="Stieglmeier M."/>
            <person name="Klingl A."/>
            <person name="Woyke T."/>
            <person name="Ryan C.M."/>
            <person name="Banfield J.F."/>
        </authorList>
    </citation>
    <scope>NUCLEOTIDE SEQUENCE [LARGE SCALE GENOMIC DNA]</scope>
    <source>
        <strain evidence="1">CG10_big_fil_rev_8_21_14_0_10_48_11</strain>
    </source>
</reference>